<sequence>MKTSKITITAISVAFVLSLTGTIDSHASSVKKRISGEDRVETSIKIADEFGKTNKVILATADSYADALVASPLAYEMNAPILLNRGKKLDKRILDKINKIGAREVLIVGGKNSVSIELEKELRSKGINVYRISGEDRFSTSAQIANKYTQITSVSNVVIASGENFPDALVAGPYASKIKAPILLSKKNELSAEVKFQYRKIQAQKTIVVGGVNSLNPVNISVSERISGNDRYDTALKVAQYLNPEKSYLASGEIFADSLVAAPLAAKTNSPILLRTKYTTKENVKNYLDNNAKSVTIVGGPSTINEEMENKSKEYNY</sequence>
<dbReference type="RefSeq" id="WP_144019732.1">
    <property type="nucleotide sequence ID" value="NZ_FODF01000026.1"/>
</dbReference>
<feature type="non-terminal residue" evidence="1">
    <location>
        <position position="317"/>
    </location>
</feature>
<evidence type="ECO:0000313" key="2">
    <source>
        <dbReference type="Proteomes" id="UP000199512"/>
    </source>
</evidence>
<dbReference type="GO" id="GO:0008233">
    <property type="term" value="F:peptidase activity"/>
    <property type="evidence" value="ECO:0007669"/>
    <property type="project" value="UniProtKB-KW"/>
</dbReference>
<reference evidence="1 2" key="1">
    <citation type="submission" date="2016-10" db="EMBL/GenBank/DDBJ databases">
        <authorList>
            <person name="de Groot N.N."/>
        </authorList>
    </citation>
    <scope>NUCLEOTIDE SEQUENCE [LARGE SCALE GENOMIC DNA]</scope>
    <source>
        <strain evidence="1 2">Calf135</strain>
    </source>
</reference>
<dbReference type="GO" id="GO:0006508">
    <property type="term" value="P:proteolysis"/>
    <property type="evidence" value="ECO:0007669"/>
    <property type="project" value="UniProtKB-KW"/>
</dbReference>
<dbReference type="Pfam" id="PF04122">
    <property type="entry name" value="CW_binding_2"/>
    <property type="match status" value="3"/>
</dbReference>
<keyword evidence="1" id="KW-0378">Hydrolase</keyword>
<dbReference type="AlphaFoldDB" id="A0A1H8KB23"/>
<evidence type="ECO:0000313" key="1">
    <source>
        <dbReference type="EMBL" id="SEN89927.1"/>
    </source>
</evidence>
<dbReference type="Gene3D" id="3.40.50.12090">
    <property type="match status" value="3"/>
</dbReference>
<protein>
    <submittedName>
        <fullName evidence="1">N-acetylmuramoyl-L-alanine amidase/cell wall-associated protease</fullName>
    </submittedName>
</protein>
<proteinExistence type="predicted"/>
<accession>A0A1H8KB23</accession>
<dbReference type="PANTHER" id="PTHR30032:SF8">
    <property type="entry name" value="GERMINATION-SPECIFIC N-ACETYLMURAMOYL-L-ALANINE AMIDASE"/>
    <property type="match status" value="1"/>
</dbReference>
<keyword evidence="2" id="KW-1185">Reference proteome</keyword>
<dbReference type="PANTHER" id="PTHR30032">
    <property type="entry name" value="N-ACETYLMURAMOYL-L-ALANINE AMIDASE-RELATED"/>
    <property type="match status" value="1"/>
</dbReference>
<gene>
    <name evidence="1" type="ORF">SAMN05216454_12611</name>
</gene>
<keyword evidence="1" id="KW-0645">Protease</keyword>
<dbReference type="InterPro" id="IPR051922">
    <property type="entry name" value="Bact_Sporulation_Assoc"/>
</dbReference>
<dbReference type="InterPro" id="IPR007253">
    <property type="entry name" value="Cell_wall-bd_2"/>
</dbReference>
<dbReference type="EMBL" id="FODF01000026">
    <property type="protein sequence ID" value="SEN89927.1"/>
    <property type="molecule type" value="Genomic_DNA"/>
</dbReference>
<dbReference type="Proteomes" id="UP000199512">
    <property type="component" value="Unassembled WGS sequence"/>
</dbReference>
<dbReference type="OrthoDB" id="1744836at2"/>
<organism evidence="1 2">
    <name type="scientific">Peptostreptococcus russellii</name>
    <dbReference type="NCBI Taxonomy" id="215200"/>
    <lineage>
        <taxon>Bacteria</taxon>
        <taxon>Bacillati</taxon>
        <taxon>Bacillota</taxon>
        <taxon>Clostridia</taxon>
        <taxon>Peptostreptococcales</taxon>
        <taxon>Peptostreptococcaceae</taxon>
        <taxon>Peptostreptococcus</taxon>
    </lineage>
</organism>
<dbReference type="STRING" id="215200.SAMN05216454_12611"/>
<name>A0A1H8KB23_9FIRM</name>